<dbReference type="NCBIfam" id="TIGR00212">
    <property type="entry name" value="hemC"/>
    <property type="match status" value="1"/>
</dbReference>
<feature type="modified residue" description="S-(dipyrrolylmethanemethyl)cysteine" evidence="8">
    <location>
        <position position="241"/>
    </location>
</feature>
<comment type="function">
    <text evidence="1 8">Tetrapolymerization of the monopyrrole PBG into the hydroxymethylbilane pre-uroporphyrinogen in several discrete steps.</text>
</comment>
<dbReference type="Proteomes" id="UP000003277">
    <property type="component" value="Unassembled WGS sequence"/>
</dbReference>
<dbReference type="AlphaFoldDB" id="H1CYK0"/>
<dbReference type="InterPro" id="IPR022417">
    <property type="entry name" value="Porphobilin_deaminase_N"/>
</dbReference>
<dbReference type="FunFam" id="3.40.190.10:FF:000004">
    <property type="entry name" value="Porphobilinogen deaminase"/>
    <property type="match status" value="1"/>
</dbReference>
<dbReference type="InterPro" id="IPR000860">
    <property type="entry name" value="HemC"/>
</dbReference>
<dbReference type="SUPFAM" id="SSF53850">
    <property type="entry name" value="Periplasmic binding protein-like II"/>
    <property type="match status" value="1"/>
</dbReference>
<dbReference type="SUPFAM" id="SSF54782">
    <property type="entry name" value="Porphobilinogen deaminase (hydroxymethylbilane synthase), C-terminal domain"/>
    <property type="match status" value="1"/>
</dbReference>
<dbReference type="PANTHER" id="PTHR11557:SF0">
    <property type="entry name" value="PORPHOBILINOGEN DEAMINASE"/>
    <property type="match status" value="1"/>
</dbReference>
<comment type="cofactor">
    <cofactor evidence="8">
        <name>dipyrromethane</name>
        <dbReference type="ChEBI" id="CHEBI:60342"/>
    </cofactor>
    <text evidence="8">Binds 1 dipyrromethane group covalently.</text>
</comment>
<dbReference type="Gene3D" id="3.30.160.40">
    <property type="entry name" value="Porphobilinogen deaminase, C-terminal domain"/>
    <property type="match status" value="1"/>
</dbReference>
<evidence type="ECO:0000256" key="3">
    <source>
        <dbReference type="ARBA" id="ARBA00005638"/>
    </source>
</evidence>
<evidence type="ECO:0000256" key="8">
    <source>
        <dbReference type="HAMAP-Rule" id="MF_00260"/>
    </source>
</evidence>
<dbReference type="OrthoDB" id="9810298at2"/>
<dbReference type="PATRIC" id="fig|742743.3.peg.450"/>
<proteinExistence type="inferred from homology"/>
<dbReference type="EC" id="2.5.1.61" evidence="8"/>
<dbReference type="Pfam" id="PF03900">
    <property type="entry name" value="Porphobil_deamC"/>
    <property type="match status" value="1"/>
</dbReference>
<keyword evidence="6 8" id="KW-0627">Porphyrin biosynthesis</keyword>
<comment type="catalytic activity">
    <reaction evidence="7 8">
        <text>4 porphobilinogen + H2O = hydroxymethylbilane + 4 NH4(+)</text>
        <dbReference type="Rhea" id="RHEA:13185"/>
        <dbReference type="ChEBI" id="CHEBI:15377"/>
        <dbReference type="ChEBI" id="CHEBI:28938"/>
        <dbReference type="ChEBI" id="CHEBI:57845"/>
        <dbReference type="ChEBI" id="CHEBI:58126"/>
        <dbReference type="EC" id="2.5.1.61"/>
    </reaction>
</comment>
<accession>H1CYK0</accession>
<dbReference type="GO" id="GO:0006782">
    <property type="term" value="P:protoporphyrinogen IX biosynthetic process"/>
    <property type="evidence" value="ECO:0007669"/>
    <property type="project" value="UniProtKB-UniRule"/>
</dbReference>
<dbReference type="Pfam" id="PF01379">
    <property type="entry name" value="Porphobil_deam"/>
    <property type="match status" value="1"/>
</dbReference>
<dbReference type="Gene3D" id="3.40.190.10">
    <property type="entry name" value="Periplasmic binding protein-like II"/>
    <property type="match status" value="2"/>
</dbReference>
<evidence type="ECO:0000259" key="9">
    <source>
        <dbReference type="Pfam" id="PF01379"/>
    </source>
</evidence>
<evidence type="ECO:0000259" key="10">
    <source>
        <dbReference type="Pfam" id="PF03900"/>
    </source>
</evidence>
<evidence type="ECO:0000256" key="7">
    <source>
        <dbReference type="ARBA" id="ARBA00048169"/>
    </source>
</evidence>
<dbReference type="HOGENOM" id="CLU_019704_0_2_9"/>
<dbReference type="GO" id="GO:0004418">
    <property type="term" value="F:hydroxymethylbilane synthase activity"/>
    <property type="evidence" value="ECO:0007669"/>
    <property type="project" value="UniProtKB-UniRule"/>
</dbReference>
<evidence type="ECO:0000256" key="4">
    <source>
        <dbReference type="ARBA" id="ARBA00011245"/>
    </source>
</evidence>
<dbReference type="RefSeq" id="WP_008858943.1">
    <property type="nucleotide sequence ID" value="NZ_JH591187.1"/>
</dbReference>
<name>H1CYK0_9FIRM</name>
<dbReference type="PIRSF" id="PIRSF001438">
    <property type="entry name" value="4pyrrol_synth_OHMeBilane_synth"/>
    <property type="match status" value="1"/>
</dbReference>
<evidence type="ECO:0000313" key="12">
    <source>
        <dbReference type="Proteomes" id="UP000003277"/>
    </source>
</evidence>
<organism evidence="11 12">
    <name type="scientific">Dialister succinatiphilus YIT 11850</name>
    <dbReference type="NCBI Taxonomy" id="742743"/>
    <lineage>
        <taxon>Bacteria</taxon>
        <taxon>Bacillati</taxon>
        <taxon>Bacillota</taxon>
        <taxon>Negativicutes</taxon>
        <taxon>Veillonellales</taxon>
        <taxon>Veillonellaceae</taxon>
        <taxon>Dialister</taxon>
    </lineage>
</organism>
<comment type="subunit">
    <text evidence="4 8">Monomer.</text>
</comment>
<evidence type="ECO:0000256" key="1">
    <source>
        <dbReference type="ARBA" id="ARBA00002869"/>
    </source>
</evidence>
<evidence type="ECO:0000256" key="5">
    <source>
        <dbReference type="ARBA" id="ARBA00022679"/>
    </source>
</evidence>
<dbReference type="InterPro" id="IPR022418">
    <property type="entry name" value="Porphobilinogen_deaminase_C"/>
</dbReference>
<dbReference type="CDD" id="cd13646">
    <property type="entry name" value="PBP2_EcHMBS_like"/>
    <property type="match status" value="1"/>
</dbReference>
<comment type="caution">
    <text evidence="11">The sequence shown here is derived from an EMBL/GenBank/DDBJ whole genome shotgun (WGS) entry which is preliminary data.</text>
</comment>
<dbReference type="EMBL" id="ADLT01000015">
    <property type="protein sequence ID" value="EHO63421.1"/>
    <property type="molecule type" value="Genomic_DNA"/>
</dbReference>
<dbReference type="eggNOG" id="COG0181">
    <property type="taxonomic scope" value="Bacteria"/>
</dbReference>
<evidence type="ECO:0000256" key="2">
    <source>
        <dbReference type="ARBA" id="ARBA00004735"/>
    </source>
</evidence>
<comment type="pathway">
    <text evidence="2">Porphyrin-containing compound metabolism; protoporphyrin-IX biosynthesis; coproporphyrinogen-III from 5-aminolevulinate: step 2/4.</text>
</comment>
<dbReference type="STRING" id="742743.HMPREF9453_00438"/>
<dbReference type="InterPro" id="IPR036803">
    <property type="entry name" value="Porphobilinogen_deaminase_C_sf"/>
</dbReference>
<evidence type="ECO:0000313" key="11">
    <source>
        <dbReference type="EMBL" id="EHO63421.1"/>
    </source>
</evidence>
<dbReference type="HAMAP" id="MF_00260">
    <property type="entry name" value="Porphobil_deam"/>
    <property type="match status" value="1"/>
</dbReference>
<reference evidence="11 12" key="1">
    <citation type="submission" date="2011-11" db="EMBL/GenBank/DDBJ databases">
        <title>The Genome Sequence of Dialister succinatiphilus YIT 11850.</title>
        <authorList>
            <consortium name="The Broad Institute Genome Sequencing Platform"/>
            <person name="Earl A."/>
            <person name="Ward D."/>
            <person name="Feldgarden M."/>
            <person name="Gevers D."/>
            <person name="Morotomi M."/>
            <person name="Young S.K."/>
            <person name="Zeng Q."/>
            <person name="Gargeya S."/>
            <person name="Fitzgerald M."/>
            <person name="Haas B."/>
            <person name="Abouelleil A."/>
            <person name="Alvarado L."/>
            <person name="Arachchi H.M."/>
            <person name="Berlin A."/>
            <person name="Brown A."/>
            <person name="Chapman S.B."/>
            <person name="Dunbar C."/>
            <person name="Gearin G."/>
            <person name="Goldberg J."/>
            <person name="Griggs A."/>
            <person name="Gujja S."/>
            <person name="Heiman D."/>
            <person name="Howarth C."/>
            <person name="Lui A."/>
            <person name="MacDonald P.J.P."/>
            <person name="Montmayeur A."/>
            <person name="Murphy C."/>
            <person name="Neiman D."/>
            <person name="Pearson M."/>
            <person name="Priest M."/>
            <person name="Roberts A."/>
            <person name="Saif S."/>
            <person name="Shea T."/>
            <person name="Sisk P."/>
            <person name="Stolte C."/>
            <person name="Sykes S."/>
            <person name="Wortman J."/>
            <person name="Nusbaum C."/>
            <person name="Birren B."/>
        </authorList>
    </citation>
    <scope>NUCLEOTIDE SEQUENCE [LARGE SCALE GENOMIC DNA]</scope>
    <source>
        <strain evidence="11 12">YIT 11850</strain>
    </source>
</reference>
<protein>
    <recommendedName>
        <fullName evidence="8">Porphobilinogen deaminase</fullName>
        <shortName evidence="8">PBG</shortName>
        <ecNumber evidence="8">2.5.1.61</ecNumber>
    </recommendedName>
    <alternativeName>
        <fullName evidence="8">Hydroxymethylbilane synthase</fullName>
        <shortName evidence="8">HMBS</shortName>
    </alternativeName>
    <alternativeName>
        <fullName evidence="8">Pre-uroporphyrinogen synthase</fullName>
    </alternativeName>
</protein>
<feature type="domain" description="Porphobilinogen deaminase C-terminal" evidence="10">
    <location>
        <begin position="225"/>
        <end position="294"/>
    </location>
</feature>
<dbReference type="PRINTS" id="PR00151">
    <property type="entry name" value="PORPHBDMNASE"/>
</dbReference>
<dbReference type="PANTHER" id="PTHR11557">
    <property type="entry name" value="PORPHOBILINOGEN DEAMINASE"/>
    <property type="match status" value="1"/>
</dbReference>
<keyword evidence="5 8" id="KW-0808">Transferase</keyword>
<comment type="similarity">
    <text evidence="3 8">Belongs to the HMBS family.</text>
</comment>
<sequence length="308" mass="33669">MKNKITIATRESLLALWQAHYVENRLKEQYPGLSVELLPVTTKGDQILDRPLVEIGGKGLFIKELEVILLEKKADIAVHSLKDMTAKCPDGLTIAAVTKREDPRDAFVSNTFKSLDELPHGARVGTSSLRRQAQLLHWRPDLTIRSLRGNVQTRLRHLDEGDFDAVILAAAGLKRLGLGDRITSYISTEDSIPAAGQGVMAVEARSDDQETLDLLSFLHDEEVASCIRAERTFLARVGGDCKVPAGIYAVPEKGHISVKAFIASPDGKKLYRGSTEGPISRAEDLGSAMAGRLLDEGGRAVLEKLQKI</sequence>
<gene>
    <name evidence="8" type="primary">hemC</name>
    <name evidence="11" type="ORF">HMPREF9453_00438</name>
</gene>
<dbReference type="GO" id="GO:0005737">
    <property type="term" value="C:cytoplasm"/>
    <property type="evidence" value="ECO:0007669"/>
    <property type="project" value="UniProtKB-UniRule"/>
</dbReference>
<dbReference type="FunFam" id="3.40.190.10:FF:000005">
    <property type="entry name" value="Porphobilinogen deaminase"/>
    <property type="match status" value="1"/>
</dbReference>
<keyword evidence="12" id="KW-1185">Reference proteome</keyword>
<evidence type="ECO:0000256" key="6">
    <source>
        <dbReference type="ARBA" id="ARBA00023244"/>
    </source>
</evidence>
<feature type="domain" description="Porphobilinogen deaminase N-terminal" evidence="9">
    <location>
        <begin position="5"/>
        <end position="212"/>
    </location>
</feature>
<comment type="miscellaneous">
    <text evidence="8">The porphobilinogen subunits are added to the dipyrromethane group.</text>
</comment>